<dbReference type="SUPFAM" id="SSF81321">
    <property type="entry name" value="Family A G protein-coupled receptor-like"/>
    <property type="match status" value="1"/>
</dbReference>
<evidence type="ECO:0000259" key="7">
    <source>
        <dbReference type="PROSITE" id="PS50262"/>
    </source>
</evidence>
<comment type="similarity">
    <text evidence="2">Belongs to the G-protein coupled receptor 1 family.</text>
</comment>
<dbReference type="GO" id="GO:0016020">
    <property type="term" value="C:membrane"/>
    <property type="evidence" value="ECO:0007669"/>
    <property type="project" value="UniProtKB-SubCell"/>
</dbReference>
<organism evidence="8 9">
    <name type="scientific">Papilio machaon</name>
    <name type="common">Old World swallowtail butterfly</name>
    <dbReference type="NCBI Taxonomy" id="76193"/>
    <lineage>
        <taxon>Eukaryota</taxon>
        <taxon>Metazoa</taxon>
        <taxon>Ecdysozoa</taxon>
        <taxon>Arthropoda</taxon>
        <taxon>Hexapoda</taxon>
        <taxon>Insecta</taxon>
        <taxon>Pterygota</taxon>
        <taxon>Neoptera</taxon>
        <taxon>Endopterygota</taxon>
        <taxon>Lepidoptera</taxon>
        <taxon>Glossata</taxon>
        <taxon>Ditrysia</taxon>
        <taxon>Papilionoidea</taxon>
        <taxon>Papilionidae</taxon>
        <taxon>Papilioninae</taxon>
        <taxon>Papilio</taxon>
    </lineage>
</organism>
<evidence type="ECO:0000313" key="8">
    <source>
        <dbReference type="EMBL" id="KPJ18958.1"/>
    </source>
</evidence>
<dbReference type="STRING" id="76193.A0A194RMA5"/>
<dbReference type="PROSITE" id="PS50262">
    <property type="entry name" value="G_PROTEIN_RECEP_F1_2"/>
    <property type="match status" value="1"/>
</dbReference>
<evidence type="ECO:0000256" key="3">
    <source>
        <dbReference type="ARBA" id="ARBA00022692"/>
    </source>
</evidence>
<dbReference type="EMBL" id="KQ459984">
    <property type="protein sequence ID" value="KPJ18958.1"/>
    <property type="molecule type" value="Genomic_DNA"/>
</dbReference>
<evidence type="ECO:0000313" key="9">
    <source>
        <dbReference type="Proteomes" id="UP000053240"/>
    </source>
</evidence>
<dbReference type="PRINTS" id="PR00237">
    <property type="entry name" value="GPCRRHODOPSN"/>
</dbReference>
<dbReference type="Pfam" id="PF14580">
    <property type="entry name" value="LRR_9"/>
    <property type="match status" value="1"/>
</dbReference>
<feature type="transmembrane region" description="Helical" evidence="6">
    <location>
        <begin position="295"/>
        <end position="313"/>
    </location>
</feature>
<feature type="transmembrane region" description="Helical" evidence="6">
    <location>
        <begin position="354"/>
        <end position="371"/>
    </location>
</feature>
<keyword evidence="9" id="KW-1185">Reference proteome</keyword>
<proteinExistence type="inferred from homology"/>
<dbReference type="PROSITE" id="PS51450">
    <property type="entry name" value="LRR"/>
    <property type="match status" value="2"/>
</dbReference>
<reference evidence="8 9" key="1">
    <citation type="journal article" date="2015" name="Nat. Commun.">
        <title>Outbred genome sequencing and CRISPR/Cas9 gene editing in butterflies.</title>
        <authorList>
            <person name="Li X."/>
            <person name="Fan D."/>
            <person name="Zhang W."/>
            <person name="Liu G."/>
            <person name="Zhang L."/>
            <person name="Zhao L."/>
            <person name="Fang X."/>
            <person name="Chen L."/>
            <person name="Dong Y."/>
            <person name="Chen Y."/>
            <person name="Ding Y."/>
            <person name="Zhao R."/>
            <person name="Feng M."/>
            <person name="Zhu Y."/>
            <person name="Feng Y."/>
            <person name="Jiang X."/>
            <person name="Zhu D."/>
            <person name="Xiang H."/>
            <person name="Feng X."/>
            <person name="Li S."/>
            <person name="Wang J."/>
            <person name="Zhang G."/>
            <person name="Kronforst M.R."/>
            <person name="Wang W."/>
        </authorList>
    </citation>
    <scope>NUCLEOTIDE SEQUENCE [LARGE SCALE GENOMIC DNA]</scope>
    <source>
        <strain evidence="8">Ya'a_city_454_Pm</strain>
        <tissue evidence="8">Whole body</tissue>
    </source>
</reference>
<protein>
    <submittedName>
        <fullName evidence="8">Leucine-rich repeat-containing protein C10orf11-like</fullName>
    </submittedName>
</protein>
<sequence>MEEVHINTFALSFQNNRLSYCGQDCQRIPSALWNMYGNKVHYLDLSYNNIETLKGLDNFTRLQELILDNNKLEDNIRFPYMPYLRTLSLNNNKLTDLEGLIQKINENMPALSYLSILSNKACPNQLSDSDKDDSDYQRYRYYVIYKVRRLRFLDSRSISPSERSEAAVRGEFMRVRRPPEPPESPGTHSCQDTNTLVRPLPVDFSSLGKHKGAYGKCRYKYTGKHSEAIVQPLKPRLGKAAAKVIVLAVWAGAAVTATPIGVVAQLHKPSLWHVACNVGVCGEIWNDLKTSERTLALLILQFGLPLSALVATYRPHRIAYVVWVERTPGEAQTERDVRVQNSKHDKDDGGRRDSFIACWLPLNIIILLWVLNGDNVALHSWPGTPYVWFASHWLAMSHPCCNPIIYCYMNSKYRHGFKQFKFVLAVGIIRGDQFSHSRGTFKQTFIYLKVLGSNPAMHILTMKENIVMQTAHIRNFKDMCELFREKKATQLAIHNIPSPEMYVCVCVYDTY</sequence>
<evidence type="ECO:0000256" key="4">
    <source>
        <dbReference type="ARBA" id="ARBA00022989"/>
    </source>
</evidence>
<dbReference type="InParanoid" id="A0A194RMA5"/>
<dbReference type="PANTHER" id="PTHR46282">
    <property type="entry name" value="LEUCINE-RICH MELANOCYTE DIFFERENTIATION-ASSOCIATED PROTEIN"/>
    <property type="match status" value="1"/>
</dbReference>
<dbReference type="Gene3D" id="3.80.10.10">
    <property type="entry name" value="Ribonuclease Inhibitor"/>
    <property type="match status" value="1"/>
</dbReference>
<dbReference type="Gene3D" id="1.20.1070.10">
    <property type="entry name" value="Rhodopsin 7-helix transmembrane proteins"/>
    <property type="match status" value="1"/>
</dbReference>
<gene>
    <name evidence="8" type="ORF">RR48_12469</name>
</gene>
<feature type="transmembrane region" description="Helical" evidence="6">
    <location>
        <begin position="386"/>
        <end position="409"/>
    </location>
</feature>
<feature type="domain" description="G-protein coupled receptors family 1 profile" evidence="7">
    <location>
        <begin position="228"/>
        <end position="406"/>
    </location>
</feature>
<dbReference type="FunFam" id="3.80.10.10:FF:000695">
    <property type="entry name" value="leucine-rich melanocyte differentiation-associated protein"/>
    <property type="match status" value="1"/>
</dbReference>
<dbReference type="AlphaFoldDB" id="A0A194RMA5"/>
<dbReference type="PANTHER" id="PTHR46282:SF2">
    <property type="entry name" value="LEUCINE-RICH MELANOCYTE DIFFERENTIATION-ASSOCIATED PROTEIN"/>
    <property type="match status" value="1"/>
</dbReference>
<accession>A0A194RMA5</accession>
<dbReference type="GO" id="GO:0004930">
    <property type="term" value="F:G protein-coupled receptor activity"/>
    <property type="evidence" value="ECO:0007669"/>
    <property type="project" value="InterPro"/>
</dbReference>
<keyword evidence="4 6" id="KW-1133">Transmembrane helix</keyword>
<dbReference type="InterPro" id="IPR001611">
    <property type="entry name" value="Leu-rich_rpt"/>
</dbReference>
<dbReference type="Proteomes" id="UP000053240">
    <property type="component" value="Unassembled WGS sequence"/>
</dbReference>
<dbReference type="SUPFAM" id="SSF52058">
    <property type="entry name" value="L domain-like"/>
    <property type="match status" value="1"/>
</dbReference>
<evidence type="ECO:0000256" key="2">
    <source>
        <dbReference type="ARBA" id="ARBA00010663"/>
    </source>
</evidence>
<dbReference type="InterPro" id="IPR032675">
    <property type="entry name" value="LRR_dom_sf"/>
</dbReference>
<feature type="transmembrane region" description="Helical" evidence="6">
    <location>
        <begin position="244"/>
        <end position="264"/>
    </location>
</feature>
<dbReference type="InterPro" id="IPR043313">
    <property type="entry name" value="LRMDA"/>
</dbReference>
<comment type="subcellular location">
    <subcellularLocation>
        <location evidence="1">Membrane</location>
    </subcellularLocation>
</comment>
<dbReference type="InterPro" id="IPR017452">
    <property type="entry name" value="GPCR_Rhodpsn_7TM"/>
</dbReference>
<evidence type="ECO:0000256" key="6">
    <source>
        <dbReference type="SAM" id="Phobius"/>
    </source>
</evidence>
<keyword evidence="3 6" id="KW-0812">Transmembrane</keyword>
<dbReference type="Pfam" id="PF00001">
    <property type="entry name" value="7tm_1"/>
    <property type="match status" value="1"/>
</dbReference>
<name>A0A194RMA5_PAPMA</name>
<dbReference type="InterPro" id="IPR000276">
    <property type="entry name" value="GPCR_Rhodpsn"/>
</dbReference>
<evidence type="ECO:0000256" key="5">
    <source>
        <dbReference type="ARBA" id="ARBA00023136"/>
    </source>
</evidence>
<evidence type="ECO:0000256" key="1">
    <source>
        <dbReference type="ARBA" id="ARBA00004370"/>
    </source>
</evidence>
<keyword evidence="5 6" id="KW-0472">Membrane</keyword>